<reference evidence="3 4" key="1">
    <citation type="submission" date="2006-10" db="EMBL/GenBank/DDBJ databases">
        <title>Complete sequence of Syntrophobacter fumaroxidans MPOB.</title>
        <authorList>
            <consortium name="US DOE Joint Genome Institute"/>
            <person name="Copeland A."/>
            <person name="Lucas S."/>
            <person name="Lapidus A."/>
            <person name="Barry K."/>
            <person name="Detter J.C."/>
            <person name="Glavina del Rio T."/>
            <person name="Hammon N."/>
            <person name="Israni S."/>
            <person name="Pitluck S."/>
            <person name="Goltsman E.G."/>
            <person name="Martinez M."/>
            <person name="Schmutz J."/>
            <person name="Larimer F."/>
            <person name="Land M."/>
            <person name="Hauser L."/>
            <person name="Kyrpides N."/>
            <person name="Kim E."/>
            <person name="Boone D.R."/>
            <person name="Brockman F."/>
            <person name="Culley D."/>
            <person name="Ferry J."/>
            <person name="Gunsalus R."/>
            <person name="McInerney M.J."/>
            <person name="Morrison M."/>
            <person name="Plugge C."/>
            <person name="Rohlin L."/>
            <person name="Scholten J."/>
            <person name="Sieber J."/>
            <person name="Stams A.J.M."/>
            <person name="Worm P."/>
            <person name="Henstra A.M."/>
            <person name="Richardson P."/>
        </authorList>
    </citation>
    <scope>NUCLEOTIDE SEQUENCE [LARGE SCALE GENOMIC DNA]</scope>
    <source>
        <strain evidence="4">DSM 10017 / MPOB</strain>
    </source>
</reference>
<name>A0LFQ6_SYNFM</name>
<dbReference type="InParanoid" id="A0LFQ6"/>
<dbReference type="InterPro" id="IPR050697">
    <property type="entry name" value="Adenylyl/Guanylyl_Cyclase_3/4"/>
</dbReference>
<organism evidence="3 4">
    <name type="scientific">Syntrophobacter fumaroxidans (strain DSM 10017 / MPOB)</name>
    <dbReference type="NCBI Taxonomy" id="335543"/>
    <lineage>
        <taxon>Bacteria</taxon>
        <taxon>Pseudomonadati</taxon>
        <taxon>Thermodesulfobacteriota</taxon>
        <taxon>Syntrophobacteria</taxon>
        <taxon>Syntrophobacterales</taxon>
        <taxon>Syntrophobacteraceae</taxon>
        <taxon>Syntrophobacter</taxon>
    </lineage>
</organism>
<dbReference type="PROSITE" id="PS50006">
    <property type="entry name" value="FHA_DOMAIN"/>
    <property type="match status" value="1"/>
</dbReference>
<dbReference type="SUPFAM" id="SSF49879">
    <property type="entry name" value="SMAD/FHA domain"/>
    <property type="match status" value="1"/>
</dbReference>
<dbReference type="SMART" id="SM00065">
    <property type="entry name" value="GAF"/>
    <property type="match status" value="1"/>
</dbReference>
<dbReference type="eggNOG" id="COG1716">
    <property type="taxonomic scope" value="Bacteria"/>
</dbReference>
<dbReference type="Gene3D" id="3.30.450.40">
    <property type="match status" value="1"/>
</dbReference>
<dbReference type="eggNOG" id="COG2203">
    <property type="taxonomic scope" value="Bacteria"/>
</dbReference>
<dbReference type="GO" id="GO:0006171">
    <property type="term" value="P:cAMP biosynthetic process"/>
    <property type="evidence" value="ECO:0007669"/>
    <property type="project" value="TreeGrafter"/>
</dbReference>
<dbReference type="Gene3D" id="2.60.200.20">
    <property type="match status" value="1"/>
</dbReference>
<dbReference type="SUPFAM" id="SSF55781">
    <property type="entry name" value="GAF domain-like"/>
    <property type="match status" value="1"/>
</dbReference>
<sequence length="523" mass="58677">MARLIIHDTEGVQEIDLVDRNSIGRLSRNRIRIADDLVSKEHCLIYLDPRGGYGIKDLGSQNGTFVNGHRIVRETPLSDRDVVTIGRTSCIFLAGDLPHGTSDGMEATIQFMDADRSWSQIAQDRFLPEEEIWDEKVLRADYEKLRIAHELQREIGLELNLDRIFNRILDRTFQLLNCDRAVILMVGENGGMEVRASKTRHSGEDLVVSSTLVNFVREHKVGLICGDALADERFSCAESICNRNIRSSMAVPIVYEQELLGVMIIDSSASVRAYAEKDLLLFNNIAHQTSQFTMMAKMAKRIEEEALTRERFQRLMSPDLAEMVVSGSIKVEKGGQNRVATILFADIRGFTSMCENMRAAEVLIMLNEFFELMVDVGFRHEGTVANFIGDMIMLVWGAPVFHPDDPVRAVQAAVEMQEVLAEYNRGRREKGLPEIGVGIGINTGDLMAGYLGSTRTMTYSVIGDPVNVASRLCALARQNQILISEHSRLSVDNHFETAEISTVKVKGRKAPIRIYEVVGRKRN</sequence>
<dbReference type="PANTHER" id="PTHR43081">
    <property type="entry name" value="ADENYLATE CYCLASE, TERMINAL-DIFFERENTIATION SPECIFIC-RELATED"/>
    <property type="match status" value="1"/>
</dbReference>
<dbReference type="InterPro" id="IPR008984">
    <property type="entry name" value="SMAD_FHA_dom_sf"/>
</dbReference>
<keyword evidence="4" id="KW-1185">Reference proteome</keyword>
<dbReference type="GO" id="GO:0035556">
    <property type="term" value="P:intracellular signal transduction"/>
    <property type="evidence" value="ECO:0007669"/>
    <property type="project" value="InterPro"/>
</dbReference>
<evidence type="ECO:0000259" key="2">
    <source>
        <dbReference type="PROSITE" id="PS50125"/>
    </source>
</evidence>
<dbReference type="InterPro" id="IPR003018">
    <property type="entry name" value="GAF"/>
</dbReference>
<dbReference type="Pfam" id="PF01590">
    <property type="entry name" value="GAF"/>
    <property type="match status" value="1"/>
</dbReference>
<evidence type="ECO:0000259" key="1">
    <source>
        <dbReference type="PROSITE" id="PS50006"/>
    </source>
</evidence>
<protein>
    <submittedName>
        <fullName evidence="3">Adenylate/guanylate cyclase</fullName>
    </submittedName>
</protein>
<evidence type="ECO:0000313" key="4">
    <source>
        <dbReference type="Proteomes" id="UP000001784"/>
    </source>
</evidence>
<accession>A0LFQ6</accession>
<gene>
    <name evidence="3" type="ordered locus">Sfum_0559</name>
</gene>
<dbReference type="CDD" id="cd00060">
    <property type="entry name" value="FHA"/>
    <property type="match status" value="1"/>
</dbReference>
<dbReference type="KEGG" id="sfu:Sfum_0559"/>
<proteinExistence type="predicted"/>
<dbReference type="InterPro" id="IPR029787">
    <property type="entry name" value="Nucleotide_cyclase"/>
</dbReference>
<dbReference type="Pfam" id="PF00498">
    <property type="entry name" value="FHA"/>
    <property type="match status" value="1"/>
</dbReference>
<dbReference type="PANTHER" id="PTHR43081:SF1">
    <property type="entry name" value="ADENYLATE CYCLASE, TERMINAL-DIFFERENTIATION SPECIFIC"/>
    <property type="match status" value="1"/>
</dbReference>
<dbReference type="CDD" id="cd07302">
    <property type="entry name" value="CHD"/>
    <property type="match status" value="1"/>
</dbReference>
<dbReference type="InterPro" id="IPR001054">
    <property type="entry name" value="A/G_cyclase"/>
</dbReference>
<dbReference type="SUPFAM" id="SSF55073">
    <property type="entry name" value="Nucleotide cyclase"/>
    <property type="match status" value="1"/>
</dbReference>
<dbReference type="SMART" id="SM00044">
    <property type="entry name" value="CYCc"/>
    <property type="match status" value="1"/>
</dbReference>
<dbReference type="eggNOG" id="COG2114">
    <property type="taxonomic scope" value="Bacteria"/>
</dbReference>
<dbReference type="SMART" id="SM00240">
    <property type="entry name" value="FHA"/>
    <property type="match status" value="1"/>
</dbReference>
<dbReference type="GO" id="GO:0004016">
    <property type="term" value="F:adenylate cyclase activity"/>
    <property type="evidence" value="ECO:0007669"/>
    <property type="project" value="UniProtKB-ARBA"/>
</dbReference>
<dbReference type="AlphaFoldDB" id="A0LFQ6"/>
<dbReference type="HOGENOM" id="CLU_000445_11_32_7"/>
<dbReference type="STRING" id="335543.Sfum_0559"/>
<dbReference type="RefSeq" id="WP_011697431.1">
    <property type="nucleotide sequence ID" value="NC_008554.1"/>
</dbReference>
<dbReference type="Gene3D" id="3.30.70.1230">
    <property type="entry name" value="Nucleotide cyclase"/>
    <property type="match status" value="1"/>
</dbReference>
<dbReference type="Pfam" id="PF00211">
    <property type="entry name" value="Guanylate_cyc"/>
    <property type="match status" value="1"/>
</dbReference>
<feature type="domain" description="FHA" evidence="1">
    <location>
        <begin position="21"/>
        <end position="71"/>
    </location>
</feature>
<feature type="domain" description="Guanylate cyclase" evidence="2">
    <location>
        <begin position="341"/>
        <end position="473"/>
    </location>
</feature>
<dbReference type="PROSITE" id="PS50125">
    <property type="entry name" value="GUANYLATE_CYCLASE_2"/>
    <property type="match status" value="1"/>
</dbReference>
<evidence type="ECO:0000313" key="3">
    <source>
        <dbReference type="EMBL" id="ABK16258.1"/>
    </source>
</evidence>
<dbReference type="InterPro" id="IPR029016">
    <property type="entry name" value="GAF-like_dom_sf"/>
</dbReference>
<dbReference type="OrthoDB" id="9806735at2"/>
<dbReference type="EMBL" id="CP000478">
    <property type="protein sequence ID" value="ABK16258.1"/>
    <property type="molecule type" value="Genomic_DNA"/>
</dbReference>
<dbReference type="Proteomes" id="UP000001784">
    <property type="component" value="Chromosome"/>
</dbReference>
<dbReference type="InterPro" id="IPR000253">
    <property type="entry name" value="FHA_dom"/>
</dbReference>